<dbReference type="PANTHER" id="PTHR21180:SF32">
    <property type="entry name" value="ENDONUCLEASE_EXONUCLEASE_PHOSPHATASE FAMILY DOMAIN-CONTAINING PROTEIN 1"/>
    <property type="match status" value="1"/>
</dbReference>
<dbReference type="Gene3D" id="3.60.10.10">
    <property type="entry name" value="Endonuclease/exonuclease/phosphatase"/>
    <property type="match status" value="1"/>
</dbReference>
<proteinExistence type="predicted"/>
<accession>A0A6S7GIN6</accession>
<keyword evidence="2" id="KW-1185">Reference proteome</keyword>
<dbReference type="PANTHER" id="PTHR21180">
    <property type="entry name" value="ENDONUCLEASE/EXONUCLEASE/PHOSPHATASE FAMILY DOMAIN-CONTAINING PROTEIN 1"/>
    <property type="match status" value="1"/>
</dbReference>
<dbReference type="EMBL" id="CACRXK020001478">
    <property type="protein sequence ID" value="CAB3989379.1"/>
    <property type="molecule type" value="Genomic_DNA"/>
</dbReference>
<comment type="caution">
    <text evidence="1">The sequence shown here is derived from an EMBL/GenBank/DDBJ whole genome shotgun (WGS) entry which is preliminary data.</text>
</comment>
<name>A0A6S7GIN6_PARCT</name>
<dbReference type="Proteomes" id="UP001152795">
    <property type="component" value="Unassembled WGS sequence"/>
</dbReference>
<evidence type="ECO:0000313" key="2">
    <source>
        <dbReference type="Proteomes" id="UP001152795"/>
    </source>
</evidence>
<reference evidence="1" key="1">
    <citation type="submission" date="2020-04" db="EMBL/GenBank/DDBJ databases">
        <authorList>
            <person name="Alioto T."/>
            <person name="Alioto T."/>
            <person name="Gomez Garrido J."/>
        </authorList>
    </citation>
    <scope>NUCLEOTIDE SEQUENCE</scope>
    <source>
        <strain evidence="1">A484AB</strain>
    </source>
</reference>
<dbReference type="AlphaFoldDB" id="A0A6S7GIN6"/>
<dbReference type="OrthoDB" id="6237065at2759"/>
<dbReference type="CDD" id="cd10283">
    <property type="entry name" value="MnuA_DNase1-like"/>
    <property type="match status" value="1"/>
</dbReference>
<dbReference type="InterPro" id="IPR036691">
    <property type="entry name" value="Endo/exonu/phosph_ase_sf"/>
</dbReference>
<sequence length="361" mass="41207">MANQSETEQIDLRPEDIVEAFRLPLTVEKRQQVKAVPTKYKGRTVIRIGSWNMLSFTKQKAANPGIREVMCMTILENGISLLAAQELAEEGALEMIRDELNNPTTPNHKLWKGHRGKWECITSEVAGRMYRASECNGFLWDTSRNVELKDHGLLERKQRRKRGEKKDFARKPFIGYFKVYRFDFVLLSVHLKATGLENEDIERLQGEIDTIPNIFEAIKDSMPGEDDIMVVGDFNLTPTDKSFDDFREAGFVNAIEDGTHTNISPTRLDGSMTYDNLWIKQSGRADRQEYTGRSGVCRANQTHQWIPSNSSKSVPGVPSDHCMVWAEFFYGKDYDKSKGDDLSLKESKRFKMGDSGDEDES</sequence>
<evidence type="ECO:0000313" key="1">
    <source>
        <dbReference type="EMBL" id="CAB3989379.1"/>
    </source>
</evidence>
<dbReference type="SUPFAM" id="SSF56219">
    <property type="entry name" value="DNase I-like"/>
    <property type="match status" value="1"/>
</dbReference>
<protein>
    <submittedName>
        <fullName evidence="1">Uncharacterized protein</fullName>
    </submittedName>
</protein>
<gene>
    <name evidence="1" type="ORF">PACLA_8A055294</name>
</gene>
<dbReference type="InterPro" id="IPR051675">
    <property type="entry name" value="Endo/Exo/Phosphatase_dom_1"/>
</dbReference>
<organism evidence="1 2">
    <name type="scientific">Paramuricea clavata</name>
    <name type="common">Red gorgonian</name>
    <name type="synonym">Violescent sea-whip</name>
    <dbReference type="NCBI Taxonomy" id="317549"/>
    <lineage>
        <taxon>Eukaryota</taxon>
        <taxon>Metazoa</taxon>
        <taxon>Cnidaria</taxon>
        <taxon>Anthozoa</taxon>
        <taxon>Octocorallia</taxon>
        <taxon>Malacalcyonacea</taxon>
        <taxon>Plexauridae</taxon>
        <taxon>Paramuricea</taxon>
    </lineage>
</organism>